<evidence type="ECO:0000256" key="6">
    <source>
        <dbReference type="SAM" id="Phobius"/>
    </source>
</evidence>
<name>A0ABU9VTV8_9CLOT</name>
<dbReference type="InterPro" id="IPR050367">
    <property type="entry name" value="APC_superfamily"/>
</dbReference>
<gene>
    <name evidence="7" type="ORF">AAIG11_08940</name>
</gene>
<keyword evidence="8" id="KW-1185">Reference proteome</keyword>
<feature type="transmembrane region" description="Helical" evidence="6">
    <location>
        <begin position="337"/>
        <end position="359"/>
    </location>
</feature>
<dbReference type="PANTHER" id="PTHR42770:SF7">
    <property type="entry name" value="MEMBRANE PROTEIN"/>
    <property type="match status" value="1"/>
</dbReference>
<feature type="transmembrane region" description="Helical" evidence="6">
    <location>
        <begin position="40"/>
        <end position="62"/>
    </location>
</feature>
<feature type="transmembrane region" description="Helical" evidence="6">
    <location>
        <begin position="214"/>
        <end position="238"/>
    </location>
</feature>
<dbReference type="InterPro" id="IPR002293">
    <property type="entry name" value="AA/rel_permease1"/>
</dbReference>
<sequence>MKKMTFSMSFLMAIGSIVGAGIFARTPVVIRLVGDGLVWGFLLAAIFVFFKTVPEVVLSSALPANGASYMHLTRLLHPGFGTVYAFNQLVLGTMNVAVMSLVFAEYSVVLFPEISVKLIGVSIALIFTVISTFGIRVSGWVQNICVTILMIALGVYIFSGLPNGNITLEAVLKPAVSVTRLWAAMGILHGSLIGANVLMFVADEIERPERNIPIIFVLSTISCSILFAIVGFVAIGNIPLDQWADRSVNLATVASQFLSPTMLTFFIVAGPLLAVSTSINAMILMFSRSHFAAARDGLFPLAISKINRFGAPGISIWMNSIVGIGAILVGFDLNDVVLMVSIPGLLIAPIVHLSVFWLPKKFPLSYKNSFLQIPHRVTQIVVVMAIILSYLLGVSVVSKMQPKNWIAMILFYLVAFIYTLARLKYMKEKHNVDIFENMRKPYEPWMIKEKELGRNQEKEMA</sequence>
<evidence type="ECO:0000256" key="4">
    <source>
        <dbReference type="ARBA" id="ARBA00022989"/>
    </source>
</evidence>
<dbReference type="Proteomes" id="UP001407405">
    <property type="component" value="Unassembled WGS sequence"/>
</dbReference>
<feature type="transmembrane region" description="Helical" evidence="6">
    <location>
        <begin position="380"/>
        <end position="398"/>
    </location>
</feature>
<feature type="transmembrane region" description="Helical" evidence="6">
    <location>
        <begin position="140"/>
        <end position="161"/>
    </location>
</feature>
<keyword evidence="5 6" id="KW-0472">Membrane</keyword>
<dbReference type="Gene3D" id="1.20.1740.10">
    <property type="entry name" value="Amino acid/polyamine transporter I"/>
    <property type="match status" value="1"/>
</dbReference>
<feature type="transmembrane region" description="Helical" evidence="6">
    <location>
        <begin position="258"/>
        <end position="286"/>
    </location>
</feature>
<comment type="caution">
    <text evidence="7">The sequence shown here is derived from an EMBL/GenBank/DDBJ whole genome shotgun (WGS) entry which is preliminary data.</text>
</comment>
<feature type="transmembrane region" description="Helical" evidence="6">
    <location>
        <begin position="181"/>
        <end position="202"/>
    </location>
</feature>
<evidence type="ECO:0000256" key="3">
    <source>
        <dbReference type="ARBA" id="ARBA00022692"/>
    </source>
</evidence>
<feature type="transmembrane region" description="Helical" evidence="6">
    <location>
        <begin position="114"/>
        <end position="133"/>
    </location>
</feature>
<feature type="transmembrane region" description="Helical" evidence="6">
    <location>
        <begin position="83"/>
        <end position="102"/>
    </location>
</feature>
<evidence type="ECO:0000256" key="2">
    <source>
        <dbReference type="ARBA" id="ARBA00022475"/>
    </source>
</evidence>
<comment type="subcellular location">
    <subcellularLocation>
        <location evidence="1">Cell membrane</location>
        <topology evidence="1">Multi-pass membrane protein</topology>
    </subcellularLocation>
</comment>
<feature type="transmembrane region" description="Helical" evidence="6">
    <location>
        <begin position="306"/>
        <end position="331"/>
    </location>
</feature>
<dbReference type="EMBL" id="JBCITM010000008">
    <property type="protein sequence ID" value="MEN1760597.1"/>
    <property type="molecule type" value="Genomic_DNA"/>
</dbReference>
<accession>A0ABU9VTV8</accession>
<reference evidence="7 8" key="1">
    <citation type="submission" date="2024-04" db="EMBL/GenBank/DDBJ databases">
        <title>Genome sequencing and metabolic network reconstruction of aminoacids and betaine degradation by Anoxynatronum sibiricum.</title>
        <authorList>
            <person name="Detkova E.N."/>
            <person name="Boltjanskaja Y.V."/>
            <person name="Mardanov A.V."/>
            <person name="Kevbrin V."/>
        </authorList>
    </citation>
    <scope>NUCLEOTIDE SEQUENCE [LARGE SCALE GENOMIC DNA]</scope>
    <source>
        <strain evidence="7 8">Z-7981</strain>
    </source>
</reference>
<feature type="transmembrane region" description="Helical" evidence="6">
    <location>
        <begin position="404"/>
        <end position="421"/>
    </location>
</feature>
<protein>
    <submittedName>
        <fullName evidence="7">APC family permease</fullName>
    </submittedName>
</protein>
<dbReference type="PANTHER" id="PTHR42770">
    <property type="entry name" value="AMINO ACID TRANSPORTER-RELATED"/>
    <property type="match status" value="1"/>
</dbReference>
<evidence type="ECO:0000256" key="5">
    <source>
        <dbReference type="ARBA" id="ARBA00023136"/>
    </source>
</evidence>
<keyword evidence="3 6" id="KW-0812">Transmembrane</keyword>
<dbReference type="PIRSF" id="PIRSF006060">
    <property type="entry name" value="AA_transporter"/>
    <property type="match status" value="1"/>
</dbReference>
<dbReference type="Pfam" id="PF13520">
    <property type="entry name" value="AA_permease_2"/>
    <property type="match status" value="1"/>
</dbReference>
<organism evidence="7 8">
    <name type="scientific">Anoxynatronum sibiricum</name>
    <dbReference type="NCBI Taxonomy" id="210623"/>
    <lineage>
        <taxon>Bacteria</taxon>
        <taxon>Bacillati</taxon>
        <taxon>Bacillota</taxon>
        <taxon>Clostridia</taxon>
        <taxon>Eubacteriales</taxon>
        <taxon>Clostridiaceae</taxon>
        <taxon>Anoxynatronum</taxon>
    </lineage>
</organism>
<keyword evidence="2" id="KW-1003">Cell membrane</keyword>
<dbReference type="RefSeq" id="WP_343185924.1">
    <property type="nucleotide sequence ID" value="NZ_JBCITM010000008.1"/>
</dbReference>
<evidence type="ECO:0000256" key="1">
    <source>
        <dbReference type="ARBA" id="ARBA00004651"/>
    </source>
</evidence>
<evidence type="ECO:0000313" key="8">
    <source>
        <dbReference type="Proteomes" id="UP001407405"/>
    </source>
</evidence>
<proteinExistence type="predicted"/>
<keyword evidence="4 6" id="KW-1133">Transmembrane helix</keyword>
<evidence type="ECO:0000313" key="7">
    <source>
        <dbReference type="EMBL" id="MEN1760597.1"/>
    </source>
</evidence>